<dbReference type="GO" id="GO:0005576">
    <property type="term" value="C:extracellular region"/>
    <property type="evidence" value="ECO:0007669"/>
    <property type="project" value="TreeGrafter"/>
</dbReference>
<dbReference type="PANTHER" id="PTHR37549:SF1">
    <property type="entry name" value="LIPOPROTEIN LPRI"/>
    <property type="match status" value="1"/>
</dbReference>
<dbReference type="InterPro" id="IPR052755">
    <property type="entry name" value="Lysozyme_Inhibitor_LprI"/>
</dbReference>
<organism evidence="1 2">
    <name type="scientific">Caballeronia sordidicola</name>
    <name type="common">Burkholderia sordidicola</name>
    <dbReference type="NCBI Taxonomy" id="196367"/>
    <lineage>
        <taxon>Bacteria</taxon>
        <taxon>Pseudomonadati</taxon>
        <taxon>Pseudomonadota</taxon>
        <taxon>Betaproteobacteria</taxon>
        <taxon>Burkholderiales</taxon>
        <taxon>Burkholderiaceae</taxon>
        <taxon>Caballeronia</taxon>
    </lineage>
</organism>
<gene>
    <name evidence="1" type="ORF">BSU04_09295</name>
</gene>
<evidence type="ECO:0008006" key="3">
    <source>
        <dbReference type="Google" id="ProtNLM"/>
    </source>
</evidence>
<dbReference type="Proteomes" id="UP000214720">
    <property type="component" value="Unassembled WGS sequence"/>
</dbReference>
<dbReference type="EMBL" id="MTHB01000049">
    <property type="protein sequence ID" value="OXC78838.1"/>
    <property type="molecule type" value="Genomic_DNA"/>
</dbReference>
<sequence length="180" mass="19639">MEGIAFDHRNFNDESTGAGMTKSGKLKSKLFNVRRAAGAATLALLLLGSGFSGSAQAASFHCGKKVSSSEKLVCNDPELSSLDDKLAISYKRAKDVTPDTAAFEDDRVKQWQWRQHNCKDKVCVINWYNRRISELDADFNQGSENQVTVLKASLAQQNLVPPAQAAVLRMKGDAGSLSMQ</sequence>
<dbReference type="AlphaFoldDB" id="A0A226X7M6"/>
<evidence type="ECO:0000313" key="1">
    <source>
        <dbReference type="EMBL" id="OXC78838.1"/>
    </source>
</evidence>
<accession>A0A226X7M6</accession>
<comment type="caution">
    <text evidence="1">The sequence shown here is derived from an EMBL/GenBank/DDBJ whole genome shotgun (WGS) entry which is preliminary data.</text>
</comment>
<evidence type="ECO:0000313" key="2">
    <source>
        <dbReference type="Proteomes" id="UP000214720"/>
    </source>
</evidence>
<reference evidence="2" key="1">
    <citation type="submission" date="2017-01" db="EMBL/GenBank/DDBJ databases">
        <title>Genome Analysis of Deinococcus marmoris KOPRI26562.</title>
        <authorList>
            <person name="Kim J.H."/>
            <person name="Oh H.-M."/>
        </authorList>
    </citation>
    <scope>NUCLEOTIDE SEQUENCE [LARGE SCALE GENOMIC DNA]</scope>
    <source>
        <strain evidence="2">PAMC 26633</strain>
    </source>
</reference>
<proteinExistence type="predicted"/>
<dbReference type="PANTHER" id="PTHR37549">
    <property type="entry name" value="LIPOPROTEIN LPRI"/>
    <property type="match status" value="1"/>
</dbReference>
<protein>
    <recommendedName>
        <fullName evidence="3">Lipoprotein</fullName>
    </recommendedName>
</protein>
<name>A0A226X7M6_CABSO</name>